<dbReference type="EMBL" id="KI290213">
    <property type="protein sequence ID" value="ESA07535.1"/>
    <property type="molecule type" value="Genomic_DNA"/>
</dbReference>
<dbReference type="VEuPathDB" id="FungiDB:RhiirFUN_017491"/>
<organism evidence="1">
    <name type="scientific">Rhizophagus irregularis (strain DAOM 181602 / DAOM 197198 / MUCL 43194)</name>
    <name type="common">Arbuscular mycorrhizal fungus</name>
    <name type="synonym">Glomus intraradices</name>
    <dbReference type="NCBI Taxonomy" id="747089"/>
    <lineage>
        <taxon>Eukaryota</taxon>
        <taxon>Fungi</taxon>
        <taxon>Fungi incertae sedis</taxon>
        <taxon>Mucoromycota</taxon>
        <taxon>Glomeromycotina</taxon>
        <taxon>Glomeromycetes</taxon>
        <taxon>Glomerales</taxon>
        <taxon>Glomeraceae</taxon>
        <taxon>Rhizophagus</taxon>
    </lineage>
</organism>
<proteinExistence type="predicted"/>
<feature type="non-terminal residue" evidence="1">
    <location>
        <position position="1"/>
    </location>
</feature>
<gene>
    <name evidence="1" type="ORF">GLOINDRAFT_98727</name>
</gene>
<dbReference type="AlphaFoldDB" id="U9THE4"/>
<reference evidence="1" key="1">
    <citation type="submission" date="2013-07" db="EMBL/GenBank/DDBJ databases">
        <title>The genome of an arbuscular mycorrhizal fungus provides insights into the evolution of the oldest plant symbiosis.</title>
        <authorList>
            <consortium name="DOE Joint Genome Institute"/>
            <person name="Tisserant E."/>
            <person name="Malbreil M."/>
            <person name="Kuo A."/>
            <person name="Kohler A."/>
            <person name="Symeonidi A."/>
            <person name="Balestrini R."/>
            <person name="Charron P."/>
            <person name="Duensing N."/>
            <person name="Frei-dit-Frey N."/>
            <person name="Gianinazzi-Pearson V."/>
            <person name="Gilbert B."/>
            <person name="Handa Y."/>
            <person name="Hijri M."/>
            <person name="Kaul R."/>
            <person name="Kawaguchi M."/>
            <person name="Krajinski F."/>
            <person name="Lammers P."/>
            <person name="Lapierre D."/>
            <person name="Masclaux F.G."/>
            <person name="Murat C."/>
            <person name="Morin E."/>
            <person name="Ndikumana S."/>
            <person name="Pagni M."/>
            <person name="Petitpierre D."/>
            <person name="Requena N."/>
            <person name="Rosikiewicz P."/>
            <person name="Riley R."/>
            <person name="Saito K."/>
            <person name="San Clemente H."/>
            <person name="Shapiro H."/>
            <person name="van Tuinen D."/>
            <person name="Becard G."/>
            <person name="Bonfante P."/>
            <person name="Paszkowski U."/>
            <person name="Shachar-Hill Y."/>
            <person name="Young J.P."/>
            <person name="Sanders I.R."/>
            <person name="Henrissat B."/>
            <person name="Rensing S.A."/>
            <person name="Grigoriev I.V."/>
            <person name="Corradi N."/>
            <person name="Roux C."/>
            <person name="Martin F."/>
        </authorList>
    </citation>
    <scope>NUCLEOTIDE SEQUENCE</scope>
    <source>
        <strain evidence="1">DAOM 197198</strain>
    </source>
</reference>
<sequence>NIDLNTQNTQRTALTNPNTDIVNDLGGQVLRPMDNIEKKFPAPANEHIHVIVKLPASPAEPDVGSNPVKNVPAFKWNDVLERAQKDRYTHLRDTVLQVAWINRDLELIDTTNDNNYLDTLFDLLPIKLTGTTDADISDKCSVKSFLSEFNIRILFGLKKEVDRVNVYQAMAELVAADLKSRYPVLAVLTDLQAHWQFFFFGEGKSSLLPEIELLHYCEMNYLQIIERIQLVEILGVPTVTHTDYNVSSDIAPIEDFFDTMTEEEIFKLKQASRCLMIWTFKDYPCKMLKSVVMSQKFV</sequence>
<dbReference type="HOGENOM" id="CLU_935559_0_0_1"/>
<accession>U9THE4</accession>
<evidence type="ECO:0000313" key="1">
    <source>
        <dbReference type="EMBL" id="ESA07535.1"/>
    </source>
</evidence>
<name>U9THE4_RHIID</name>
<protein>
    <submittedName>
        <fullName evidence="1">Uncharacterized protein</fullName>
    </submittedName>
</protein>